<proteinExistence type="predicted"/>
<dbReference type="InterPro" id="IPR051344">
    <property type="entry name" value="Vgb"/>
</dbReference>
<dbReference type="Gene3D" id="2.60.40.1120">
    <property type="entry name" value="Carboxypeptidase-like, regulatory domain"/>
    <property type="match status" value="1"/>
</dbReference>
<dbReference type="Gene3D" id="2.60.40.10">
    <property type="entry name" value="Immunoglobulins"/>
    <property type="match status" value="7"/>
</dbReference>
<dbReference type="SUPFAM" id="SSF101898">
    <property type="entry name" value="NHL repeat"/>
    <property type="match status" value="1"/>
</dbReference>
<dbReference type="InterPro" id="IPR013784">
    <property type="entry name" value="Carb-bd-like_fold"/>
</dbReference>
<protein>
    <recommendedName>
        <fullName evidence="1">Fibronectin type-III domain-containing protein</fullName>
    </recommendedName>
</protein>
<dbReference type="SUPFAM" id="SSF49265">
    <property type="entry name" value="Fibronectin type III"/>
    <property type="match status" value="1"/>
</dbReference>
<dbReference type="CDD" id="cd00063">
    <property type="entry name" value="FN3"/>
    <property type="match status" value="1"/>
</dbReference>
<sequence length="2157" mass="224953">MIWVPNSDTGTISKVDTVTGRELGRYRTAPEGQYGSPSRTTVDMYGNVWFGNRNLGTAIKIGLNENNQCRDRNGNGVIETSTDLNGDGDIQDNEMLPWGQDECVLFEVLLDPYNPAASGTYVPGTPGVAYNWSFGTRGIAIDKKNNIWVGGWGSPLFYNIDANTGQIIRSLDASVVPGGGNSYGAFADSNGIIWSTNWSYFTRIDPNVDPPTVSSYPVPGGTAYGIAPDHNDNIVFTGFCSGTVGKFNTHTYSEEWVKYDPSLSCPRGVAVSPDGDIWTANSGGTGVSRFGSDGSFKAVIPAGGPAGVSVDRDGKVWAVDLMSENILRISPSTDSVDLVKPLIGAGTHYGYSDMVGTVSNATAQYQGSWSVEHDSGAAGKPWGKLSWNATVPTGALLTVKVRSSEDLATWSAWETAVNGDFLTATPDGRYLQVVVEMSKNQSVTGDFSLTDLTIVPHTIPYAQRDGIDVTLTVNPTASPTNATTVTLGGAIEVGATVSVVNTTTGITGTANVTLGSWLAEVPLLEGSNTILIVASNSAGSATQQVVIVKDAQAPIVAITSPVAGLTYRNPVSFTYSATDEMGVKGYRLKVNGKTVSETQPANTLVLGEGTNVIRLEASDAAGNTGFQEVTIQVDSIAYPPSIDPLPLLWENGTYTLTGKTEVGSTVYVNTSPAVTIGQVVVEGDTWSCTLSGLQSGQLDISVQETDAVGNVSTTATAALQVAVKLPPVSTLSASDTFMGGFVTLDWSGYAEWLSVANYRIYYSPEPFTSVADMVPYRTLAPGNMGSYAKGLPNDKPAYFAVVAVDNVGLFNSAVTPVRVVPTRQGFEGYVTDATSGKPLQSIDVRVDGVKTSVSTDAKGFYFITGAATGSHTITFSENPELRFFSAQKTETVAAGQMVRLDAQLAVKAVLPPSVPGPLTVVAGDARVTITWGGVSDGDLAGYNVYRQSSGGAAVRINPGFLVSNTYTDSGLTNGTSYSYFVRAVNNAGVEGDGNAPVEATPAATMPDPPKELQATLLCDRKVTLNWIKPASSNVVGFNVYSQPGTALDYLSPVTMVGADATSWTSPVLDPGVYTFGVRTVAGSLDLNQNVVVTVNIPAGWGLPEATVGIPQPGSRVSGNYLTVDAKVSTCTAELPSKVLFQYRAAGTSDWLDVLSASPLYPNPDTEGSVFSTKWDVTSLSAGDYQLRAIASDAVGAYDAEPAVTVFTIDHVNPDYRESIDIGGVTTTTEVVQSDRQNLVSVSTGDTGADINFPSTSLSTDAQLVVKAREDLATTTPTLLNAVELQLSSGQTTFPAGSEPVITFSYQDANKDGFVDNSGQAAGDLLVTTWNADTQSWEPLASNSVNQDQSTVSATTSHFSLFGLGGNETLPQAEAPAQVTVPVNSSTGSYAVSWLGVTGAGVYLVEEATDSNFTQNVKTVYDGPSLAVTLSGRSNGAYWYRVRAGKAGFNPSAWTASSSVTVSLACATPTSLAARVDNTVGKVLLSWQSSEPVGTFYEVDIDNGNGFVLLTTTTQKSTETSLGNGSFQFRVKARRAGVADSASTAPLSVTVALQCGTPSTVTANRASGTVTLAWTSSVTPGASYVLEESVEGGAYETVYLGTLTSLSLTDRLAASYAYRVKARKNGYLDSTWQQASLAGGLQPCSAIVSMWAPSSSTSGSYQVGWTASATKGVTYKLYEGGTEIYSGTNTSFNVTGKANGKYNYTVKASKAGYADSAVKGPVTVDVNLTCGSIGSIWTPATSNSGNYEVGWTASATSGVTYKLFEGATEIYSGPATSFNVTGKANGKYSYTVKAIKAGYVDSPSTGPATVEILLACGGIDSLWTPASSSTGSYQVGWTASSTTGVTYKLYEGTTEIYSGPNTSFMVAGKTNGDYSYTVKAIKTGYGDSAVKGPVSTTVTLACGSVGSIWAPVTNTTGSYQVGWTASTTVGVTYKLYEGGVEIYSGPNTSFNVTGKTGGNYNYTVKAVKAGYLDSASTGPAGVTVTLACSGVASIWVPTTSASGNYQVGWTASTTTGVTYKLYEGTTEIYSGPNTSFNVTGRSNGNYSYSVKAIKAGYTDSALKGPVTTKVTLTCSSIGSIWASAVSSTGGYKVSWTASATPGVTYKLYEGANEVYSGIGTSFSVAGKANGTYLYTVKAVKTGYVDSAVAGPTTVIVSR</sequence>
<dbReference type="PROSITE" id="PS50853">
    <property type="entry name" value="FN3"/>
    <property type="match status" value="1"/>
</dbReference>
<dbReference type="RefSeq" id="WP_199389550.1">
    <property type="nucleotide sequence ID" value="NZ_JAEMHL010000006.1"/>
</dbReference>
<dbReference type="EMBL" id="JAEMHL010000006">
    <property type="protein sequence ID" value="MBJ6751060.1"/>
    <property type="molecule type" value="Genomic_DNA"/>
</dbReference>
<evidence type="ECO:0000259" key="1">
    <source>
        <dbReference type="PROSITE" id="PS50853"/>
    </source>
</evidence>
<comment type="caution">
    <text evidence="2">The sequence shown here is derived from an EMBL/GenBank/DDBJ whole genome shotgun (WGS) entry which is preliminary data.</text>
</comment>
<dbReference type="InterPro" id="IPR036116">
    <property type="entry name" value="FN3_sf"/>
</dbReference>
<evidence type="ECO:0000313" key="2">
    <source>
        <dbReference type="EMBL" id="MBJ6751060.1"/>
    </source>
</evidence>
<keyword evidence="3" id="KW-1185">Reference proteome</keyword>
<name>A0ABS0YFI4_9BACT</name>
<dbReference type="InterPro" id="IPR015943">
    <property type="entry name" value="WD40/YVTN_repeat-like_dom_sf"/>
</dbReference>
<dbReference type="InterPro" id="IPR013783">
    <property type="entry name" value="Ig-like_fold"/>
</dbReference>
<dbReference type="Pfam" id="PF00041">
    <property type="entry name" value="fn3"/>
    <property type="match status" value="1"/>
</dbReference>
<dbReference type="SMART" id="SM00060">
    <property type="entry name" value="FN3"/>
    <property type="match status" value="9"/>
</dbReference>
<dbReference type="PANTHER" id="PTHR40274:SF3">
    <property type="entry name" value="VIRGINIAMYCIN B LYASE"/>
    <property type="match status" value="1"/>
</dbReference>
<dbReference type="InterPro" id="IPR041498">
    <property type="entry name" value="Big_6"/>
</dbReference>
<organism evidence="2 3">
    <name type="scientific">Geomonas anaerohicana</name>
    <dbReference type="NCBI Taxonomy" id="2798583"/>
    <lineage>
        <taxon>Bacteria</taxon>
        <taxon>Pseudomonadati</taxon>
        <taxon>Thermodesulfobacteriota</taxon>
        <taxon>Desulfuromonadia</taxon>
        <taxon>Geobacterales</taxon>
        <taxon>Geobacteraceae</taxon>
        <taxon>Geomonas</taxon>
    </lineage>
</organism>
<dbReference type="SUPFAM" id="SSF49452">
    <property type="entry name" value="Starch-binding domain-like"/>
    <property type="match status" value="1"/>
</dbReference>
<dbReference type="PANTHER" id="PTHR40274">
    <property type="entry name" value="VIRGINIAMYCIN B LYASE"/>
    <property type="match status" value="1"/>
</dbReference>
<evidence type="ECO:0000313" key="3">
    <source>
        <dbReference type="Proteomes" id="UP000614714"/>
    </source>
</evidence>
<dbReference type="Gene3D" id="2.130.10.10">
    <property type="entry name" value="YVTN repeat-like/Quinoprotein amine dehydrogenase"/>
    <property type="match status" value="1"/>
</dbReference>
<dbReference type="InterPro" id="IPR003961">
    <property type="entry name" value="FN3_dom"/>
</dbReference>
<dbReference type="Proteomes" id="UP000614714">
    <property type="component" value="Unassembled WGS sequence"/>
</dbReference>
<accession>A0ABS0YFI4</accession>
<dbReference type="Pfam" id="PF17936">
    <property type="entry name" value="Big_6"/>
    <property type="match status" value="1"/>
</dbReference>
<feature type="domain" description="Fibronectin type-III" evidence="1">
    <location>
        <begin position="911"/>
        <end position="1007"/>
    </location>
</feature>
<reference evidence="2 3" key="1">
    <citation type="submission" date="2020-12" db="EMBL/GenBank/DDBJ databases">
        <title>Geomonas sp. Red421, isolated from paddy soil.</title>
        <authorList>
            <person name="Xu Z."/>
            <person name="Zhang Z."/>
            <person name="Masuda Y."/>
            <person name="Itoh H."/>
            <person name="Senoo K."/>
        </authorList>
    </citation>
    <scope>NUCLEOTIDE SEQUENCE [LARGE SCALE GENOMIC DNA]</scope>
    <source>
        <strain evidence="2 3">Red421</strain>
    </source>
</reference>
<gene>
    <name evidence="2" type="ORF">JFN91_12625</name>
</gene>